<keyword evidence="2" id="KW-0145">Chemotaxis</keyword>
<dbReference type="Pfam" id="PF12729">
    <property type="entry name" value="4HB_MCP_1"/>
    <property type="match status" value="1"/>
</dbReference>
<reference evidence="8 9" key="1">
    <citation type="submission" date="2019-01" db="EMBL/GenBank/DDBJ databases">
        <title>The draft genome of Rhizobium sp. 24NR.</title>
        <authorList>
            <person name="Liu L."/>
            <person name="Liang L."/>
            <person name="Shi S."/>
            <person name="Xu L."/>
            <person name="Wang X."/>
            <person name="Li L."/>
            <person name="Zhang X."/>
        </authorList>
    </citation>
    <scope>NUCLEOTIDE SEQUENCE [LARGE SCALE GENOMIC DNA]</scope>
    <source>
        <strain evidence="8 9">24NR</strain>
    </source>
</reference>
<dbReference type="SUPFAM" id="SSF58104">
    <property type="entry name" value="Methyl-accepting chemotaxis protein (MCP) signaling domain"/>
    <property type="match status" value="1"/>
</dbReference>
<keyword evidence="5" id="KW-1133">Transmembrane helix</keyword>
<dbReference type="Proteomes" id="UP000287687">
    <property type="component" value="Unassembled WGS sequence"/>
</dbReference>
<dbReference type="AlphaFoldDB" id="A0A444LHU9"/>
<accession>A0A444LHU9</accession>
<dbReference type="SMART" id="SM00283">
    <property type="entry name" value="MA"/>
    <property type="match status" value="1"/>
</dbReference>
<dbReference type="OrthoDB" id="7293398at2"/>
<organism evidence="8 9">
    <name type="scientific">Neorhizobium lilium</name>
    <dbReference type="NCBI Taxonomy" id="2503024"/>
    <lineage>
        <taxon>Bacteria</taxon>
        <taxon>Pseudomonadati</taxon>
        <taxon>Pseudomonadota</taxon>
        <taxon>Alphaproteobacteria</taxon>
        <taxon>Hyphomicrobiales</taxon>
        <taxon>Rhizobiaceae</taxon>
        <taxon>Rhizobium/Agrobacterium group</taxon>
        <taxon>Neorhizobium</taxon>
    </lineage>
</organism>
<keyword evidence="5" id="KW-0472">Membrane</keyword>
<keyword evidence="9" id="KW-1185">Reference proteome</keyword>
<dbReference type="CDD" id="cd06225">
    <property type="entry name" value="HAMP"/>
    <property type="match status" value="1"/>
</dbReference>
<feature type="domain" description="HAMP" evidence="7">
    <location>
        <begin position="289"/>
        <end position="341"/>
    </location>
</feature>
<dbReference type="GO" id="GO:0005886">
    <property type="term" value="C:plasma membrane"/>
    <property type="evidence" value="ECO:0007669"/>
    <property type="project" value="TreeGrafter"/>
</dbReference>
<evidence type="ECO:0000259" key="7">
    <source>
        <dbReference type="PROSITE" id="PS50885"/>
    </source>
</evidence>
<dbReference type="PANTHER" id="PTHR43531:SF11">
    <property type="entry name" value="METHYL-ACCEPTING CHEMOTAXIS PROTEIN 3"/>
    <property type="match status" value="1"/>
</dbReference>
<sequence>MRSIKIKFLLPALFAMIVFMLIFQGAAGMRSVYQLEDQISSISRRMDRSLMIANMDRVMSDLRRLYLMTLATSTASDQAQWLDQIQASIRERDEVFKAFGDTATLPETKAKLEALQKTVADYDKMGASFLELVKGSRVYEAKAVIADMVPKGAEIGQVLQSLIADNKVRAANDLQTAEEAGAFISISTIVGVAFAVLLAIGAAVLSLVRITRPVTSITAAMNALASGDNRVEIPHAERKDEIGEMAAAVAVFRENALERERLEKETEANRSISERERIAREEQRAREAAEVAFAVEGLAKGLTGLSDGDLTIRLEEPFAQHLDQLRVNFNESVSTLQGVLKAVGENARMIDSGANEIRSAADDLSKRTEQQAASVEQTAAALEQVTIAVKDSAARAVEAGQLVDVTRSGAERSGEIVRQAVQAMEAIEKSSSEITNIIGVIDDIAFQTNLLALNAGVEAARAGDAGKGFAVVAQEVRELAQRSAAAAREIKALITASGGKVRDGVALVGQTGEALQAMVANVQQINSNVASIVVAAREQSTGLGEINTSVNHMDQGTQKNAAMVEQTTAASHSLAAQAATLNELLSQFKLGDVSGDIRRNVRPQAARPASRPVASPARAMGARLASAFGGGSAAVKQEWSEF</sequence>
<gene>
    <name evidence="8" type="ORF">EPK99_08575</name>
</gene>
<feature type="domain" description="Methyl-accepting transducer" evidence="6">
    <location>
        <begin position="346"/>
        <end position="575"/>
    </location>
</feature>
<comment type="subcellular location">
    <subcellularLocation>
        <location evidence="1">Membrane</location>
    </subcellularLocation>
</comment>
<dbReference type="PROSITE" id="PS50111">
    <property type="entry name" value="CHEMOTAXIS_TRANSDUC_2"/>
    <property type="match status" value="1"/>
</dbReference>
<feature type="transmembrane region" description="Helical" evidence="5">
    <location>
        <begin position="182"/>
        <end position="208"/>
    </location>
</feature>
<dbReference type="PANTHER" id="PTHR43531">
    <property type="entry name" value="PROTEIN ICFG"/>
    <property type="match status" value="1"/>
</dbReference>
<dbReference type="CDD" id="cd11386">
    <property type="entry name" value="MCP_signal"/>
    <property type="match status" value="1"/>
</dbReference>
<dbReference type="GO" id="GO:0004888">
    <property type="term" value="F:transmembrane signaling receptor activity"/>
    <property type="evidence" value="ECO:0007669"/>
    <property type="project" value="TreeGrafter"/>
</dbReference>
<dbReference type="Gene3D" id="1.10.287.950">
    <property type="entry name" value="Methyl-accepting chemotaxis protein"/>
    <property type="match status" value="1"/>
</dbReference>
<dbReference type="RefSeq" id="WP_128442619.1">
    <property type="nucleotide sequence ID" value="NZ_SBIP01000002.1"/>
</dbReference>
<keyword evidence="5" id="KW-0812">Transmembrane</keyword>
<evidence type="ECO:0000256" key="5">
    <source>
        <dbReference type="SAM" id="Phobius"/>
    </source>
</evidence>
<dbReference type="PROSITE" id="PS50885">
    <property type="entry name" value="HAMP"/>
    <property type="match status" value="2"/>
</dbReference>
<comment type="similarity">
    <text evidence="3">Belongs to the methyl-accepting chemotaxis (MCP) protein family.</text>
</comment>
<dbReference type="InterPro" id="IPR024478">
    <property type="entry name" value="HlyB_4HB_MCP"/>
</dbReference>
<name>A0A444LHU9_9HYPH</name>
<evidence type="ECO:0000256" key="4">
    <source>
        <dbReference type="PROSITE-ProRule" id="PRU00284"/>
    </source>
</evidence>
<dbReference type="FunFam" id="1.10.287.950:FF:000001">
    <property type="entry name" value="Methyl-accepting chemotaxis sensory transducer"/>
    <property type="match status" value="1"/>
</dbReference>
<feature type="domain" description="HAMP" evidence="7">
    <location>
        <begin position="208"/>
        <end position="261"/>
    </location>
</feature>
<evidence type="ECO:0000313" key="9">
    <source>
        <dbReference type="Proteomes" id="UP000287687"/>
    </source>
</evidence>
<evidence type="ECO:0000313" key="8">
    <source>
        <dbReference type="EMBL" id="RWX78642.1"/>
    </source>
</evidence>
<dbReference type="GO" id="GO:0006935">
    <property type="term" value="P:chemotaxis"/>
    <property type="evidence" value="ECO:0007669"/>
    <property type="project" value="UniProtKB-KW"/>
</dbReference>
<keyword evidence="4" id="KW-0807">Transducer</keyword>
<dbReference type="Pfam" id="PF00672">
    <property type="entry name" value="HAMP"/>
    <property type="match status" value="1"/>
</dbReference>
<dbReference type="InterPro" id="IPR004089">
    <property type="entry name" value="MCPsignal_dom"/>
</dbReference>
<dbReference type="GO" id="GO:0007165">
    <property type="term" value="P:signal transduction"/>
    <property type="evidence" value="ECO:0007669"/>
    <property type="project" value="UniProtKB-KW"/>
</dbReference>
<evidence type="ECO:0000256" key="2">
    <source>
        <dbReference type="ARBA" id="ARBA00022500"/>
    </source>
</evidence>
<dbReference type="InterPro" id="IPR051310">
    <property type="entry name" value="MCP_chemotaxis"/>
</dbReference>
<dbReference type="SUPFAM" id="SSF158472">
    <property type="entry name" value="HAMP domain-like"/>
    <property type="match status" value="1"/>
</dbReference>
<dbReference type="SMART" id="SM00304">
    <property type="entry name" value="HAMP"/>
    <property type="match status" value="2"/>
</dbReference>
<protein>
    <submittedName>
        <fullName evidence="8">Methyl-accepting chemotaxis protein</fullName>
    </submittedName>
</protein>
<proteinExistence type="inferred from homology"/>
<evidence type="ECO:0000259" key="6">
    <source>
        <dbReference type="PROSITE" id="PS50111"/>
    </source>
</evidence>
<dbReference type="Pfam" id="PF00015">
    <property type="entry name" value="MCPsignal"/>
    <property type="match status" value="1"/>
</dbReference>
<dbReference type="InterPro" id="IPR003660">
    <property type="entry name" value="HAMP_dom"/>
</dbReference>
<evidence type="ECO:0000256" key="3">
    <source>
        <dbReference type="ARBA" id="ARBA00029447"/>
    </source>
</evidence>
<evidence type="ECO:0000256" key="1">
    <source>
        <dbReference type="ARBA" id="ARBA00004370"/>
    </source>
</evidence>
<comment type="caution">
    <text evidence="8">The sequence shown here is derived from an EMBL/GenBank/DDBJ whole genome shotgun (WGS) entry which is preliminary data.</text>
</comment>
<dbReference type="EMBL" id="SBIP01000002">
    <property type="protein sequence ID" value="RWX78642.1"/>
    <property type="molecule type" value="Genomic_DNA"/>
</dbReference>
<dbReference type="Gene3D" id="1.10.8.500">
    <property type="entry name" value="HAMP domain in histidine kinase"/>
    <property type="match status" value="1"/>
</dbReference>